<gene>
    <name evidence="5 6" type="primary">rplJ</name>
    <name evidence="5" type="synonym">rpl10</name>
    <name evidence="6" type="ORF">ABWT76_004249</name>
</gene>
<dbReference type="GO" id="GO:0003735">
    <property type="term" value="F:structural constituent of ribosome"/>
    <property type="evidence" value="ECO:0007669"/>
    <property type="project" value="InterPro"/>
</dbReference>
<dbReference type="InterPro" id="IPR047865">
    <property type="entry name" value="Ribosomal_uL10_bac_type"/>
</dbReference>
<keyword evidence="5" id="KW-0694">RNA-binding</keyword>
<dbReference type="AlphaFoldDB" id="A0AAU8J9Y7"/>
<dbReference type="InterPro" id="IPR002363">
    <property type="entry name" value="Ribosomal_uL10_CS_bac"/>
</dbReference>
<reference evidence="6" key="1">
    <citation type="submission" date="2024-07" db="EMBL/GenBank/DDBJ databases">
        <authorList>
            <person name="Kim Y.J."/>
            <person name="Jeong J.Y."/>
        </authorList>
    </citation>
    <scope>NUCLEOTIDE SEQUENCE</scope>
    <source>
        <strain evidence="6">GIHE-MW2</strain>
    </source>
</reference>
<evidence type="ECO:0000256" key="4">
    <source>
        <dbReference type="ARBA" id="ARBA00035202"/>
    </source>
</evidence>
<evidence type="ECO:0000256" key="2">
    <source>
        <dbReference type="ARBA" id="ARBA00022980"/>
    </source>
</evidence>
<dbReference type="Gene3D" id="6.10.250.290">
    <property type="match status" value="1"/>
</dbReference>
<evidence type="ECO:0000256" key="1">
    <source>
        <dbReference type="ARBA" id="ARBA00008889"/>
    </source>
</evidence>
<keyword evidence="2 5" id="KW-0689">Ribosomal protein</keyword>
<dbReference type="GO" id="GO:0070180">
    <property type="term" value="F:large ribosomal subunit rRNA binding"/>
    <property type="evidence" value="ECO:0007669"/>
    <property type="project" value="UniProtKB-UniRule"/>
</dbReference>
<evidence type="ECO:0000313" key="6">
    <source>
        <dbReference type="EMBL" id="XCM35559.1"/>
    </source>
</evidence>
<dbReference type="Pfam" id="PF00466">
    <property type="entry name" value="Ribosomal_L10"/>
    <property type="match status" value="1"/>
</dbReference>
<dbReference type="NCBIfam" id="NF000955">
    <property type="entry name" value="PRK00099.1-1"/>
    <property type="match status" value="1"/>
</dbReference>
<dbReference type="EMBL" id="CP159837">
    <property type="protein sequence ID" value="XCM35559.1"/>
    <property type="molecule type" value="Genomic_DNA"/>
</dbReference>
<dbReference type="HAMAP" id="MF_00362">
    <property type="entry name" value="Ribosomal_uL10"/>
    <property type="match status" value="1"/>
</dbReference>
<dbReference type="RefSeq" id="WP_054465483.1">
    <property type="nucleotide sequence ID" value="NZ_CP159837.1"/>
</dbReference>
<proteinExistence type="inferred from homology"/>
<dbReference type="GO" id="GO:0006412">
    <property type="term" value="P:translation"/>
    <property type="evidence" value="ECO:0007669"/>
    <property type="project" value="UniProtKB-UniRule"/>
</dbReference>
<dbReference type="CDD" id="cd05797">
    <property type="entry name" value="Ribosomal_L10"/>
    <property type="match status" value="1"/>
</dbReference>
<evidence type="ECO:0000256" key="5">
    <source>
        <dbReference type="HAMAP-Rule" id="MF_00362"/>
    </source>
</evidence>
<dbReference type="InterPro" id="IPR043141">
    <property type="entry name" value="Ribosomal_uL10-like_sf"/>
</dbReference>
<comment type="subunit">
    <text evidence="5">Part of the ribosomal stalk of the 50S ribosomal subunit. The N-terminus interacts with L11 and the large rRNA to form the base of the stalk. The C-terminus forms an elongated spine to which L12 dimers bind in a sequential fashion forming a multimeric L10(L12)X complex.</text>
</comment>
<keyword evidence="5" id="KW-0699">rRNA-binding</keyword>
<dbReference type="InterPro" id="IPR022973">
    <property type="entry name" value="Ribosomal_uL10_bac"/>
</dbReference>
<dbReference type="SUPFAM" id="SSF160369">
    <property type="entry name" value="Ribosomal protein L10-like"/>
    <property type="match status" value="1"/>
</dbReference>
<dbReference type="GO" id="GO:0015934">
    <property type="term" value="C:large ribosomal subunit"/>
    <property type="evidence" value="ECO:0007669"/>
    <property type="project" value="InterPro"/>
</dbReference>
<accession>A0AAU8J9Y7</accession>
<protein>
    <recommendedName>
        <fullName evidence="4 5">Large ribosomal subunit protein uL10</fullName>
    </recommendedName>
</protein>
<sequence>MPRTKEDKQAIVADLKQLLSESQMAVVIEYKGLSVAEITNLRRSLRPSGAVCKITKNTLMKRAVDGDQKWESIEPLLKDASAFLLLKDDLSGAIKAYKEFQKTTKKTELRGGVLEGKLLTEADVTAIGDLPSKEQLYAQIAGALNAVTAKVAIGIKEVPASIARGLQAYADKDNKQESDAA</sequence>
<organism evidence="6">
    <name type="scientific">Planktothricoides raciborskii GIHE-MW2</name>
    <dbReference type="NCBI Taxonomy" id="2792601"/>
    <lineage>
        <taxon>Bacteria</taxon>
        <taxon>Bacillati</taxon>
        <taxon>Cyanobacteriota</taxon>
        <taxon>Cyanophyceae</taxon>
        <taxon>Oscillatoriophycideae</taxon>
        <taxon>Oscillatoriales</taxon>
        <taxon>Oscillatoriaceae</taxon>
        <taxon>Planktothricoides</taxon>
    </lineage>
</organism>
<evidence type="ECO:0000256" key="3">
    <source>
        <dbReference type="ARBA" id="ARBA00023274"/>
    </source>
</evidence>
<dbReference type="PROSITE" id="PS01109">
    <property type="entry name" value="RIBOSOMAL_L10"/>
    <property type="match status" value="1"/>
</dbReference>
<dbReference type="InterPro" id="IPR001790">
    <property type="entry name" value="Ribosomal_uL10"/>
</dbReference>
<dbReference type="PANTHER" id="PTHR11560">
    <property type="entry name" value="39S RIBOSOMAL PROTEIN L10, MITOCHONDRIAL"/>
    <property type="match status" value="1"/>
</dbReference>
<comment type="similarity">
    <text evidence="1 5">Belongs to the universal ribosomal protein uL10 family.</text>
</comment>
<name>A0AAU8J9Y7_9CYAN</name>
<dbReference type="Gene3D" id="3.30.70.1730">
    <property type="match status" value="1"/>
</dbReference>
<keyword evidence="3 5" id="KW-0687">Ribonucleoprotein</keyword>
<comment type="function">
    <text evidence="5">Forms part of the ribosomal stalk, playing a central role in the interaction of the ribosome with GTP-bound translation factors.</text>
</comment>